<keyword evidence="1" id="KW-0812">Transmembrane</keyword>
<keyword evidence="1" id="KW-1133">Transmembrane helix</keyword>
<evidence type="ECO:0008006" key="4">
    <source>
        <dbReference type="Google" id="ProtNLM"/>
    </source>
</evidence>
<feature type="transmembrane region" description="Helical" evidence="1">
    <location>
        <begin position="93"/>
        <end position="120"/>
    </location>
</feature>
<evidence type="ECO:0000313" key="3">
    <source>
        <dbReference type="Proteomes" id="UP000473278"/>
    </source>
</evidence>
<proteinExistence type="predicted"/>
<dbReference type="AlphaFoldDB" id="A0A6M1TB04"/>
<dbReference type="EMBL" id="JAALLT010000003">
    <property type="protein sequence ID" value="NGP77333.1"/>
    <property type="molecule type" value="Genomic_DNA"/>
</dbReference>
<reference evidence="2 3" key="1">
    <citation type="submission" date="2020-02" db="EMBL/GenBank/DDBJ databases">
        <title>Balneolaceae bacterium YR4-1, complete genome.</title>
        <authorList>
            <person name="Li Y."/>
            <person name="Wu S."/>
        </authorList>
    </citation>
    <scope>NUCLEOTIDE SEQUENCE [LARGE SCALE GENOMIC DNA]</scope>
    <source>
        <strain evidence="2 3">YR4-1</strain>
    </source>
</reference>
<dbReference type="RefSeq" id="WP_165142548.1">
    <property type="nucleotide sequence ID" value="NZ_JAALLT010000003.1"/>
</dbReference>
<sequence>MSQEQLEHIKFQRIRPRIRVESTLSPDQIYENISENLEKYNPKIQGTVLPGYATISPAEANQHYWSPQLTISIELKENGSLIRGLYGPKPHAWTMFVFFYSIIGFTTLIVSMIGLSYWSLGKDASILWFVPALTLLFLSLYLVAYLGQKFGQKQMIYLHHFMEKCLGERIEAK</sequence>
<feature type="transmembrane region" description="Helical" evidence="1">
    <location>
        <begin position="126"/>
        <end position="146"/>
    </location>
</feature>
<organism evidence="2 3">
    <name type="scientific">Halalkalibaculum roseum</name>
    <dbReference type="NCBI Taxonomy" id="2709311"/>
    <lineage>
        <taxon>Bacteria</taxon>
        <taxon>Pseudomonadati</taxon>
        <taxon>Balneolota</taxon>
        <taxon>Balneolia</taxon>
        <taxon>Balneolales</taxon>
        <taxon>Balneolaceae</taxon>
        <taxon>Halalkalibaculum</taxon>
    </lineage>
</organism>
<protein>
    <recommendedName>
        <fullName evidence="4">GTP-binding protein</fullName>
    </recommendedName>
</protein>
<comment type="caution">
    <text evidence="2">The sequence shown here is derived from an EMBL/GenBank/DDBJ whole genome shotgun (WGS) entry which is preliminary data.</text>
</comment>
<name>A0A6M1TB04_9BACT</name>
<evidence type="ECO:0000313" key="2">
    <source>
        <dbReference type="EMBL" id="NGP77333.1"/>
    </source>
</evidence>
<gene>
    <name evidence="2" type="ORF">G3570_11855</name>
</gene>
<accession>A0A6M1TB04</accession>
<keyword evidence="3" id="KW-1185">Reference proteome</keyword>
<evidence type="ECO:0000256" key="1">
    <source>
        <dbReference type="SAM" id="Phobius"/>
    </source>
</evidence>
<keyword evidence="1" id="KW-0472">Membrane</keyword>
<dbReference type="Proteomes" id="UP000473278">
    <property type="component" value="Unassembled WGS sequence"/>
</dbReference>